<protein>
    <recommendedName>
        <fullName evidence="2 3">Heme chaperone HemW</fullName>
    </recommendedName>
</protein>
<dbReference type="PATRIC" id="fig|520767.4.peg.1859"/>
<keyword evidence="3" id="KW-0143">Chaperone</keyword>
<keyword evidence="3" id="KW-0408">Iron</keyword>
<evidence type="ECO:0000256" key="2">
    <source>
        <dbReference type="ARBA" id="ARBA00017228"/>
    </source>
</evidence>
<dbReference type="EMBL" id="LOHZ01000037">
    <property type="protein sequence ID" value="KYO65155.1"/>
    <property type="molecule type" value="Genomic_DNA"/>
</dbReference>
<dbReference type="Pfam" id="PF04055">
    <property type="entry name" value="Radical_SAM"/>
    <property type="match status" value="1"/>
</dbReference>
<comment type="function">
    <text evidence="3">Probably acts as a heme chaperone, transferring heme to an unknown acceptor. Binds one molecule of heme per monomer, possibly covalently. Binds 1 [4Fe-4S] cluster. The cluster is coordinated with 3 cysteines and an exchangeable S-adenosyl-L-methionine.</text>
</comment>
<keyword evidence="3" id="KW-0349">Heme</keyword>
<dbReference type="GO" id="GO:0051539">
    <property type="term" value="F:4 iron, 4 sulfur cluster binding"/>
    <property type="evidence" value="ECO:0007669"/>
    <property type="project" value="UniProtKB-UniRule"/>
</dbReference>
<dbReference type="InterPro" id="IPR006638">
    <property type="entry name" value="Elp3/MiaA/NifB-like_rSAM"/>
</dbReference>
<comment type="similarity">
    <text evidence="1">Belongs to the anaerobic coproporphyrinogen-III oxidase family. HemW subfamily.</text>
</comment>
<comment type="caution">
    <text evidence="5">The sequence shown here is derived from an EMBL/GenBank/DDBJ whole genome shotgun (WGS) entry which is preliminary data.</text>
</comment>
<reference evidence="5 6" key="1">
    <citation type="submission" date="2015-12" db="EMBL/GenBank/DDBJ databases">
        <title>Draft genome of Thermovenabulum gondwanense isolated from a red thermophilic microbial mat colonisisng an outflow channel of a bore well.</title>
        <authorList>
            <person name="Patel B.K."/>
        </authorList>
    </citation>
    <scope>NUCLEOTIDE SEQUENCE [LARGE SCALE GENOMIC DNA]</scope>
    <source>
        <strain evidence="5 6">R270</strain>
    </source>
</reference>
<dbReference type="GO" id="GO:0046872">
    <property type="term" value="F:metal ion binding"/>
    <property type="evidence" value="ECO:0007669"/>
    <property type="project" value="UniProtKB-UniRule"/>
</dbReference>
<keyword evidence="3" id="KW-0479">Metal-binding</keyword>
<dbReference type="SMART" id="SM00729">
    <property type="entry name" value="Elp3"/>
    <property type="match status" value="1"/>
</dbReference>
<organism evidence="5 6">
    <name type="scientific">Thermovenabulum gondwanense</name>
    <dbReference type="NCBI Taxonomy" id="520767"/>
    <lineage>
        <taxon>Bacteria</taxon>
        <taxon>Bacillati</taxon>
        <taxon>Bacillota</taxon>
        <taxon>Clostridia</taxon>
        <taxon>Thermosediminibacterales</taxon>
        <taxon>Thermosediminibacteraceae</taxon>
        <taxon>Thermovenabulum</taxon>
    </lineage>
</organism>
<keyword evidence="3" id="KW-0963">Cytoplasm</keyword>
<dbReference type="RefSeq" id="WP_068748860.1">
    <property type="nucleotide sequence ID" value="NZ_LOHZ01000037.1"/>
</dbReference>
<dbReference type="PANTHER" id="PTHR13932:SF5">
    <property type="entry name" value="RADICAL S-ADENOSYL METHIONINE DOMAIN-CONTAINING PROTEIN 1, MITOCHONDRIAL"/>
    <property type="match status" value="1"/>
</dbReference>
<keyword evidence="3" id="KW-0949">S-adenosyl-L-methionine</keyword>
<dbReference type="SFLD" id="SFLDF00562">
    <property type="entry name" value="HemN-like__clustered_with_heat"/>
    <property type="match status" value="1"/>
</dbReference>
<dbReference type="NCBIfam" id="TIGR00539">
    <property type="entry name" value="hemN_rel"/>
    <property type="match status" value="1"/>
</dbReference>
<dbReference type="PANTHER" id="PTHR13932">
    <property type="entry name" value="COPROPORPHYRINIGEN III OXIDASE"/>
    <property type="match status" value="1"/>
</dbReference>
<evidence type="ECO:0000313" key="5">
    <source>
        <dbReference type="EMBL" id="KYO65155.1"/>
    </source>
</evidence>
<gene>
    <name evidence="5" type="primary">hemN</name>
    <name evidence="5" type="ORF">ATZ99_17440</name>
</gene>
<dbReference type="Pfam" id="PF06969">
    <property type="entry name" value="HemN_C"/>
    <property type="match status" value="1"/>
</dbReference>
<evidence type="ECO:0000313" key="6">
    <source>
        <dbReference type="Proteomes" id="UP000075737"/>
    </source>
</evidence>
<dbReference type="GO" id="GO:0005737">
    <property type="term" value="C:cytoplasm"/>
    <property type="evidence" value="ECO:0007669"/>
    <property type="project" value="UniProtKB-SubCell"/>
</dbReference>
<keyword evidence="5" id="KW-0560">Oxidoreductase</keyword>
<dbReference type="Proteomes" id="UP000075737">
    <property type="component" value="Unassembled WGS sequence"/>
</dbReference>
<dbReference type="InterPro" id="IPR034505">
    <property type="entry name" value="Coproporphyrinogen-III_oxidase"/>
</dbReference>
<keyword evidence="3" id="KW-0411">Iron-sulfur</keyword>
<dbReference type="AlphaFoldDB" id="A0A161PTJ6"/>
<dbReference type="InterPro" id="IPR023404">
    <property type="entry name" value="rSAM_horseshoe"/>
</dbReference>
<dbReference type="GO" id="GO:0004109">
    <property type="term" value="F:coproporphyrinogen oxidase activity"/>
    <property type="evidence" value="ECO:0007669"/>
    <property type="project" value="InterPro"/>
</dbReference>
<dbReference type="SFLD" id="SFLDF00288">
    <property type="entry name" value="HemN-like__clustered_with_nucl"/>
    <property type="match status" value="1"/>
</dbReference>
<dbReference type="SUPFAM" id="SSF102114">
    <property type="entry name" value="Radical SAM enzymes"/>
    <property type="match status" value="1"/>
</dbReference>
<evidence type="ECO:0000259" key="4">
    <source>
        <dbReference type="PROSITE" id="PS51918"/>
    </source>
</evidence>
<comment type="subcellular location">
    <subcellularLocation>
        <location evidence="3">Cytoplasm</location>
    </subcellularLocation>
</comment>
<dbReference type="PROSITE" id="PS51918">
    <property type="entry name" value="RADICAL_SAM"/>
    <property type="match status" value="1"/>
</dbReference>
<dbReference type="OrthoDB" id="9808022at2"/>
<name>A0A161PTJ6_9FIRM</name>
<sequence>MLLKDISVYIHIPFCIKKCFYCDFNSYSNFDLVDDYLNALFYEIERYKDLKRPVKTLYIGGGTPTVLNEKKLYLLINTLYKNFSINNEVEFTVEANPETLTKNKIKVLKKMGVNRLSIGLQAYDDKLLKVLGRIHDVKRFEKAYFEARETGFENINVDIIFGIPGQTKDKFEKELKKLIKLEPSHISCYSLTLEEGTVLHLMMQKGLLELPDEDEERYMYHTAKELLENEGYIHYEISNFAKPGKECVHNITYWKCEEYLGFGAGAHSFIGNLRFSNYKGIKEYIESIFNKNLRRYEEIYVLSQKDKMQEFVFMGLRRVEGISKNEFKNRFCKQINDIYGSKILELKEKGLIYEDEEKIKLTLKGLDLANLVFMEFID</sequence>
<dbReference type="InterPro" id="IPR010723">
    <property type="entry name" value="HemN_C"/>
</dbReference>
<dbReference type="CDD" id="cd01335">
    <property type="entry name" value="Radical_SAM"/>
    <property type="match status" value="1"/>
</dbReference>
<feature type="domain" description="Radical SAM core" evidence="4">
    <location>
        <begin position="1"/>
        <end position="229"/>
    </location>
</feature>
<accession>A0A161PTJ6</accession>
<dbReference type="SFLD" id="SFLDS00029">
    <property type="entry name" value="Radical_SAM"/>
    <property type="match status" value="1"/>
</dbReference>
<dbReference type="InterPro" id="IPR058240">
    <property type="entry name" value="rSAM_sf"/>
</dbReference>
<dbReference type="SFLD" id="SFLDG01065">
    <property type="entry name" value="anaerobic_coproporphyrinogen-I"/>
    <property type="match status" value="1"/>
</dbReference>
<dbReference type="Gene3D" id="3.80.30.20">
    <property type="entry name" value="tm_1862 like domain"/>
    <property type="match status" value="1"/>
</dbReference>
<dbReference type="STRING" id="520767.ATZ99_17440"/>
<dbReference type="GO" id="GO:0006779">
    <property type="term" value="P:porphyrin-containing compound biosynthetic process"/>
    <property type="evidence" value="ECO:0007669"/>
    <property type="project" value="InterPro"/>
</dbReference>
<keyword evidence="3" id="KW-0004">4Fe-4S</keyword>
<keyword evidence="6" id="KW-1185">Reference proteome</keyword>
<evidence type="ECO:0000256" key="1">
    <source>
        <dbReference type="ARBA" id="ARBA00006100"/>
    </source>
</evidence>
<proteinExistence type="inferred from homology"/>
<dbReference type="InterPro" id="IPR004559">
    <property type="entry name" value="HemW-like"/>
</dbReference>
<dbReference type="InterPro" id="IPR007197">
    <property type="entry name" value="rSAM"/>
</dbReference>
<evidence type="ECO:0000256" key="3">
    <source>
        <dbReference type="RuleBase" id="RU364116"/>
    </source>
</evidence>